<name>A0A645J614_9ZZZZ</name>
<sequence length="103" mass="12019">MQKPREHQILLLLRTQSQLLAEPKRQIRHLLMMVCNLVADQVAGVCEANQQIVHTDLSLVNIRHAPISSLCVFLMLLVKLYNFRHRFYNAFDNFTPINYSRTA</sequence>
<dbReference type="EMBL" id="VSSQ01132231">
    <property type="protein sequence ID" value="MPN58896.1"/>
    <property type="molecule type" value="Genomic_DNA"/>
</dbReference>
<reference evidence="1" key="1">
    <citation type="submission" date="2019-08" db="EMBL/GenBank/DDBJ databases">
        <authorList>
            <person name="Kucharzyk K."/>
            <person name="Murdoch R.W."/>
            <person name="Higgins S."/>
            <person name="Loffler F."/>
        </authorList>
    </citation>
    <scope>NUCLEOTIDE SEQUENCE</scope>
</reference>
<evidence type="ECO:0000313" key="1">
    <source>
        <dbReference type="EMBL" id="MPN58896.1"/>
    </source>
</evidence>
<gene>
    <name evidence="1" type="ORF">SDC9_206612</name>
</gene>
<comment type="caution">
    <text evidence="1">The sequence shown here is derived from an EMBL/GenBank/DDBJ whole genome shotgun (WGS) entry which is preliminary data.</text>
</comment>
<protein>
    <submittedName>
        <fullName evidence="1">Uncharacterized protein</fullName>
    </submittedName>
</protein>
<proteinExistence type="predicted"/>
<dbReference type="AlphaFoldDB" id="A0A645J614"/>
<accession>A0A645J614</accession>
<organism evidence="1">
    <name type="scientific">bioreactor metagenome</name>
    <dbReference type="NCBI Taxonomy" id="1076179"/>
    <lineage>
        <taxon>unclassified sequences</taxon>
        <taxon>metagenomes</taxon>
        <taxon>ecological metagenomes</taxon>
    </lineage>
</organism>